<keyword evidence="8" id="KW-0472">Membrane</keyword>
<dbReference type="Gene3D" id="1.10.630.10">
    <property type="entry name" value="Cytochrome P450"/>
    <property type="match status" value="1"/>
</dbReference>
<evidence type="ECO:0000256" key="8">
    <source>
        <dbReference type="SAM" id="Phobius"/>
    </source>
</evidence>
<keyword evidence="8" id="KW-0812">Transmembrane</keyword>
<dbReference type="PANTHER" id="PTHR24305:SF187">
    <property type="entry name" value="P450, PUTATIVE (EUROFUNG)-RELATED"/>
    <property type="match status" value="1"/>
</dbReference>
<keyword evidence="6" id="KW-0503">Monooxygenase</keyword>
<organism evidence="9 10">
    <name type="scientific">Phakopsora pachyrhizi</name>
    <name type="common">Asian soybean rust disease fungus</name>
    <dbReference type="NCBI Taxonomy" id="170000"/>
    <lineage>
        <taxon>Eukaryota</taxon>
        <taxon>Fungi</taxon>
        <taxon>Dikarya</taxon>
        <taxon>Basidiomycota</taxon>
        <taxon>Pucciniomycotina</taxon>
        <taxon>Pucciniomycetes</taxon>
        <taxon>Pucciniales</taxon>
        <taxon>Phakopsoraceae</taxon>
        <taxon>Phakopsora</taxon>
    </lineage>
</organism>
<gene>
    <name evidence="9" type="ORF">PPACK8108_LOCUS285</name>
</gene>
<dbReference type="InterPro" id="IPR036396">
    <property type="entry name" value="Cyt_P450_sf"/>
</dbReference>
<dbReference type="InterPro" id="IPR002403">
    <property type="entry name" value="Cyt_P450_E_grp-IV"/>
</dbReference>
<evidence type="ECO:0000256" key="1">
    <source>
        <dbReference type="ARBA" id="ARBA00001971"/>
    </source>
</evidence>
<evidence type="ECO:0000313" key="9">
    <source>
        <dbReference type="EMBL" id="CAH7665986.1"/>
    </source>
</evidence>
<evidence type="ECO:0000313" key="10">
    <source>
        <dbReference type="Proteomes" id="UP001153365"/>
    </source>
</evidence>
<feature type="binding site" description="axial binding residue" evidence="7">
    <location>
        <position position="501"/>
    </location>
    <ligand>
        <name>heme</name>
        <dbReference type="ChEBI" id="CHEBI:30413"/>
    </ligand>
    <ligandPart>
        <name>Fe</name>
        <dbReference type="ChEBI" id="CHEBI:18248"/>
    </ligandPart>
</feature>
<dbReference type="PANTHER" id="PTHR24305">
    <property type="entry name" value="CYTOCHROME P450"/>
    <property type="match status" value="1"/>
</dbReference>
<evidence type="ECO:0000256" key="2">
    <source>
        <dbReference type="ARBA" id="ARBA00010617"/>
    </source>
</evidence>
<reference evidence="9" key="1">
    <citation type="submission" date="2022-06" db="EMBL/GenBank/DDBJ databases">
        <authorList>
            <consortium name="SYNGENTA / RWTH Aachen University"/>
        </authorList>
    </citation>
    <scope>NUCLEOTIDE SEQUENCE</scope>
</reference>
<dbReference type="InterPro" id="IPR001128">
    <property type="entry name" value="Cyt_P450"/>
</dbReference>
<accession>A0AAV0ADS6</accession>
<evidence type="ECO:0000256" key="3">
    <source>
        <dbReference type="ARBA" id="ARBA00022723"/>
    </source>
</evidence>
<dbReference type="EMBL" id="CALTRL010000015">
    <property type="protein sequence ID" value="CAH7665986.1"/>
    <property type="molecule type" value="Genomic_DNA"/>
</dbReference>
<dbReference type="PRINTS" id="PR00465">
    <property type="entry name" value="EP450IV"/>
</dbReference>
<sequence length="561" mass="63791">MIGRVLNFGSAFNPLLPRCICVTAIFSAAVHLLFRKHEPTIFEYIYFQSAPFFLLRFLGLTSASSLSAIALLNLFLGTQIIFYRLAWHHLRKFPGPKIAAITQGWILKETYSGRTRFTMKKLTEKYGDWVRIGPNELLTTSTEALGTILGPKGWPKGSSYDSGITKSSCGGDSVLTIKTLSEHAKRRRIWDKAFTQKAIFGYLPSIEVRIEQLMDVVEDNIKRGEDVDLCLQIGYFVYDTMCDMAFGSTGAADLLKTQKDEHHILEQMGRVVQQAGILRNVPWLTPLVKIWPSAQTKEQVAFREFTKTMFLKRWKQGLGKQIDVFHYLLGEDTETGTRLTISELAADSTLLIITGADTTRMVLIAFFMYLLQDRGCMEKLRGELEAASDLSPPTLSQLPYLNACLYETMRLQPPSPSNIQRVCPPGDAVIDGFFIPEGTKVRFSMFAMHRDKRYFDYPDEFRPERWLKKTENPFEKSFAKNTGEKLNEKAFFPFLIGPGSCVAKSLAWLEMRLVAANLISNYEISFGNGFDPHAFENTWTDAYLLMIKEPLKVKFSHRLKD</sequence>
<dbReference type="SUPFAM" id="SSF48264">
    <property type="entry name" value="Cytochrome P450"/>
    <property type="match status" value="1"/>
</dbReference>
<dbReference type="GO" id="GO:0016705">
    <property type="term" value="F:oxidoreductase activity, acting on paired donors, with incorporation or reduction of molecular oxygen"/>
    <property type="evidence" value="ECO:0007669"/>
    <property type="project" value="InterPro"/>
</dbReference>
<dbReference type="InterPro" id="IPR050121">
    <property type="entry name" value="Cytochrome_P450_monoxygenase"/>
</dbReference>
<comment type="caution">
    <text evidence="9">The sequence shown here is derived from an EMBL/GenBank/DDBJ whole genome shotgun (WGS) entry which is preliminary data.</text>
</comment>
<proteinExistence type="inferred from homology"/>
<name>A0AAV0ADS6_PHAPC</name>
<evidence type="ECO:0000256" key="5">
    <source>
        <dbReference type="ARBA" id="ARBA00023004"/>
    </source>
</evidence>
<dbReference type="Pfam" id="PF00067">
    <property type="entry name" value="p450"/>
    <property type="match status" value="1"/>
</dbReference>
<protein>
    <submittedName>
        <fullName evidence="9">Cytochrome P450 67</fullName>
    </submittedName>
</protein>
<keyword evidence="8" id="KW-1133">Transmembrane helix</keyword>
<keyword evidence="7" id="KW-0349">Heme</keyword>
<dbReference type="PRINTS" id="PR00385">
    <property type="entry name" value="P450"/>
</dbReference>
<evidence type="ECO:0000256" key="6">
    <source>
        <dbReference type="ARBA" id="ARBA00023033"/>
    </source>
</evidence>
<dbReference type="Proteomes" id="UP001153365">
    <property type="component" value="Unassembled WGS sequence"/>
</dbReference>
<comment type="cofactor">
    <cofactor evidence="1 7">
        <name>heme</name>
        <dbReference type="ChEBI" id="CHEBI:30413"/>
    </cofactor>
</comment>
<dbReference type="CDD" id="cd11061">
    <property type="entry name" value="CYP67-like"/>
    <property type="match status" value="1"/>
</dbReference>
<keyword evidence="3 7" id="KW-0479">Metal-binding</keyword>
<feature type="transmembrane region" description="Helical" evidence="8">
    <location>
        <begin position="15"/>
        <end position="34"/>
    </location>
</feature>
<evidence type="ECO:0000256" key="4">
    <source>
        <dbReference type="ARBA" id="ARBA00023002"/>
    </source>
</evidence>
<dbReference type="AlphaFoldDB" id="A0AAV0ADS6"/>
<feature type="transmembrane region" description="Helical" evidence="8">
    <location>
        <begin position="65"/>
        <end position="87"/>
    </location>
</feature>
<dbReference type="GO" id="GO:0005506">
    <property type="term" value="F:iron ion binding"/>
    <property type="evidence" value="ECO:0007669"/>
    <property type="project" value="InterPro"/>
</dbReference>
<dbReference type="GO" id="GO:0020037">
    <property type="term" value="F:heme binding"/>
    <property type="evidence" value="ECO:0007669"/>
    <property type="project" value="InterPro"/>
</dbReference>
<keyword evidence="4" id="KW-0560">Oxidoreductase</keyword>
<keyword evidence="5 7" id="KW-0408">Iron</keyword>
<keyword evidence="10" id="KW-1185">Reference proteome</keyword>
<evidence type="ECO:0000256" key="7">
    <source>
        <dbReference type="PIRSR" id="PIRSR602403-1"/>
    </source>
</evidence>
<dbReference type="GO" id="GO:0004497">
    <property type="term" value="F:monooxygenase activity"/>
    <property type="evidence" value="ECO:0007669"/>
    <property type="project" value="UniProtKB-KW"/>
</dbReference>
<comment type="similarity">
    <text evidence="2">Belongs to the cytochrome P450 family.</text>
</comment>